<name>A0ABZ0ED21_9BURK</name>
<reference evidence="2 3" key="1">
    <citation type="submission" date="2023-10" db="EMBL/GenBank/DDBJ databases">
        <title>Surface-active antibiotics is a multifunctional adaptation for post-fire microbes.</title>
        <authorList>
            <person name="Liu M.D."/>
            <person name="Du Y."/>
            <person name="Koupaei S.K."/>
            <person name="Kim N.R."/>
            <person name="Zhang W."/>
            <person name="Traxler M.F."/>
        </authorList>
    </citation>
    <scope>NUCLEOTIDE SEQUENCE [LARGE SCALE GENOMIC DNA]</scope>
    <source>
        <strain evidence="2 3">F3</strain>
    </source>
</reference>
<organism evidence="2 3">
    <name type="scientific">Paraburkholderia kirstenboschensis</name>
    <dbReference type="NCBI Taxonomy" id="1245436"/>
    <lineage>
        <taxon>Bacteria</taxon>
        <taxon>Pseudomonadati</taxon>
        <taxon>Pseudomonadota</taxon>
        <taxon>Betaproteobacteria</taxon>
        <taxon>Burkholderiales</taxon>
        <taxon>Burkholderiaceae</taxon>
        <taxon>Paraburkholderia</taxon>
    </lineage>
</organism>
<evidence type="ECO:0000313" key="3">
    <source>
        <dbReference type="Proteomes" id="UP001302652"/>
    </source>
</evidence>
<evidence type="ECO:0000256" key="1">
    <source>
        <dbReference type="SAM" id="SignalP"/>
    </source>
</evidence>
<keyword evidence="1" id="KW-0732">Signal</keyword>
<dbReference type="Proteomes" id="UP001302652">
    <property type="component" value="Chromosome 3"/>
</dbReference>
<feature type="chain" id="PRO_5046292552" description="Secreted protein" evidence="1">
    <location>
        <begin position="21"/>
        <end position="65"/>
    </location>
</feature>
<keyword evidence="3" id="KW-1185">Reference proteome</keyword>
<proteinExistence type="predicted"/>
<accession>A0ABZ0ED21</accession>
<evidence type="ECO:0000313" key="2">
    <source>
        <dbReference type="EMBL" id="WOD14414.1"/>
    </source>
</evidence>
<dbReference type="EMBL" id="CP136511">
    <property type="protein sequence ID" value="WOD14414.1"/>
    <property type="molecule type" value="Genomic_DNA"/>
</dbReference>
<gene>
    <name evidence="2" type="ORF">RW095_02730</name>
</gene>
<evidence type="ECO:0008006" key="4">
    <source>
        <dbReference type="Google" id="ProtNLM"/>
    </source>
</evidence>
<protein>
    <recommendedName>
        <fullName evidence="4">Secreted protein</fullName>
    </recommendedName>
</protein>
<feature type="signal peptide" evidence="1">
    <location>
        <begin position="1"/>
        <end position="20"/>
    </location>
</feature>
<dbReference type="RefSeq" id="WP_317016293.1">
    <property type="nucleotide sequence ID" value="NZ_CP136511.1"/>
</dbReference>
<sequence length="65" mass="7192">MALWFNVALVVFATCAIRFAAGKPGDDTKLDAAAFQKMIRFNEAIDQMLAEAVRQFAKNVEPICN</sequence>